<evidence type="ECO:0000313" key="4">
    <source>
        <dbReference type="EMBL" id="PYC64871.1"/>
    </source>
</evidence>
<dbReference type="Proteomes" id="UP000248333">
    <property type="component" value="Unassembled WGS sequence"/>
</dbReference>
<keyword evidence="2" id="KW-0472">Membrane</keyword>
<proteinExistence type="predicted"/>
<evidence type="ECO:0000256" key="2">
    <source>
        <dbReference type="SAM" id="Phobius"/>
    </source>
</evidence>
<feature type="chain" id="PRO_5016447745" description="LysM domain-containing protein" evidence="3">
    <location>
        <begin position="28"/>
        <end position="450"/>
    </location>
</feature>
<dbReference type="EMBL" id="PYBV01000047">
    <property type="protein sequence ID" value="PYC64871.1"/>
    <property type="molecule type" value="Genomic_DNA"/>
</dbReference>
<evidence type="ECO:0008006" key="6">
    <source>
        <dbReference type="Google" id="ProtNLM"/>
    </source>
</evidence>
<accession>A0A318NC43</accession>
<gene>
    <name evidence="4" type="ORF">C7C45_29265</name>
</gene>
<feature type="transmembrane region" description="Helical" evidence="2">
    <location>
        <begin position="151"/>
        <end position="172"/>
    </location>
</feature>
<dbReference type="OrthoDB" id="8444614at2"/>
<reference evidence="4 5" key="1">
    <citation type="submission" date="2018-03" db="EMBL/GenBank/DDBJ databases">
        <title>Bioinformatic expansion and discovery of thiopeptide antibiotics.</title>
        <authorList>
            <person name="Schwalen C.J."/>
            <person name="Hudson G.A."/>
            <person name="Mitchell D.A."/>
        </authorList>
    </citation>
    <scope>NUCLEOTIDE SEQUENCE [LARGE SCALE GENOMIC DNA]</scope>
    <source>
        <strain evidence="4 5">NRRL 8041</strain>
    </source>
</reference>
<dbReference type="RefSeq" id="WP_146247439.1">
    <property type="nucleotide sequence ID" value="NZ_PYBV01000047.1"/>
</dbReference>
<evidence type="ECO:0000256" key="3">
    <source>
        <dbReference type="SAM" id="SignalP"/>
    </source>
</evidence>
<keyword evidence="3" id="KW-0732">Signal</keyword>
<feature type="region of interest" description="Disordered" evidence="1">
    <location>
        <begin position="179"/>
        <end position="276"/>
    </location>
</feature>
<comment type="caution">
    <text evidence="4">The sequence shown here is derived from an EMBL/GenBank/DDBJ whole genome shotgun (WGS) entry which is preliminary data.</text>
</comment>
<keyword evidence="5" id="KW-1185">Reference proteome</keyword>
<evidence type="ECO:0000256" key="1">
    <source>
        <dbReference type="SAM" id="MobiDB-lite"/>
    </source>
</evidence>
<keyword evidence="2" id="KW-1133">Transmembrane helix</keyword>
<sequence length="450" mass="45746">MLSGFVLLLLGIVPLAGPMLVPSAAVAAPAPTPTPSVTGPAVSPGVPRYYVVGQPQNGVREYLYQIAAQTLGDGNRFRELFDLNRDRRQPDGGQLADPLSALQPGWILQLPPDASGPGVSIGPLPSQSPAEPDRSADDSGAGSTGGGATPYLIGAAGLLVMALVIALVLRLLRGGRRSRNTAAPVDGAGRATPVEREPVVPAGTAVEPAARPAHPAPAASAPAASAPAASASDAPASDASAPDAPASGAAEPAPSSPAESGPVTPGRPTLDTSGRVVVDLRPLAGDLPDRLNVRLLGMNSETSGTPYAWLGDEPLPAATMPVVLGRQDEWRFFVDLGAAPGIFTVTGTPTAARREALAFAEQLSKAGVVVTVVGDALGADLPSGYRRLEAYPVDDHDIALLGEPGVLFSGGLRGAELAAARGLAARTRHRVVPVLVGEVLRGRWSMLVTE</sequence>
<dbReference type="AlphaFoldDB" id="A0A318NC43"/>
<evidence type="ECO:0000313" key="5">
    <source>
        <dbReference type="Proteomes" id="UP000248333"/>
    </source>
</evidence>
<keyword evidence="2" id="KW-0812">Transmembrane</keyword>
<feature type="compositionally biased region" description="Low complexity" evidence="1">
    <location>
        <begin position="207"/>
        <end position="262"/>
    </location>
</feature>
<feature type="region of interest" description="Disordered" evidence="1">
    <location>
        <begin position="117"/>
        <end position="143"/>
    </location>
</feature>
<protein>
    <recommendedName>
        <fullName evidence="6">LysM domain-containing protein</fullName>
    </recommendedName>
</protein>
<organism evidence="4 5">
    <name type="scientific">Micromonospora arborensis</name>
    <dbReference type="NCBI Taxonomy" id="2116518"/>
    <lineage>
        <taxon>Bacteria</taxon>
        <taxon>Bacillati</taxon>
        <taxon>Actinomycetota</taxon>
        <taxon>Actinomycetes</taxon>
        <taxon>Micromonosporales</taxon>
        <taxon>Micromonosporaceae</taxon>
        <taxon>Micromonospora</taxon>
    </lineage>
</organism>
<feature type="signal peptide" evidence="3">
    <location>
        <begin position="1"/>
        <end position="27"/>
    </location>
</feature>
<name>A0A318NC43_9ACTN</name>